<sequence>MSVSKETGTHPERIRASPRERRRNTKTREWSVITGGSERLEGNGDTAQERMSGASPRDSCFGYVVLAAFLQCLGLLFP</sequence>
<proteinExistence type="predicted"/>
<evidence type="ECO:0000313" key="3">
    <source>
        <dbReference type="EMBL" id="KAJ1155705.1"/>
    </source>
</evidence>
<evidence type="ECO:0000256" key="1">
    <source>
        <dbReference type="SAM" id="MobiDB-lite"/>
    </source>
</evidence>
<feature type="region of interest" description="Disordered" evidence="1">
    <location>
        <begin position="1"/>
        <end position="56"/>
    </location>
</feature>
<evidence type="ECO:0000313" key="4">
    <source>
        <dbReference type="Proteomes" id="UP001066276"/>
    </source>
</evidence>
<gene>
    <name evidence="3" type="ORF">NDU88_008434</name>
</gene>
<keyword evidence="2" id="KW-1133">Transmembrane helix</keyword>
<keyword evidence="4" id="KW-1185">Reference proteome</keyword>
<name>A0AAV7RXN6_PLEWA</name>
<organism evidence="3 4">
    <name type="scientific">Pleurodeles waltl</name>
    <name type="common">Iberian ribbed newt</name>
    <dbReference type="NCBI Taxonomy" id="8319"/>
    <lineage>
        <taxon>Eukaryota</taxon>
        <taxon>Metazoa</taxon>
        <taxon>Chordata</taxon>
        <taxon>Craniata</taxon>
        <taxon>Vertebrata</taxon>
        <taxon>Euteleostomi</taxon>
        <taxon>Amphibia</taxon>
        <taxon>Batrachia</taxon>
        <taxon>Caudata</taxon>
        <taxon>Salamandroidea</taxon>
        <taxon>Salamandridae</taxon>
        <taxon>Pleurodelinae</taxon>
        <taxon>Pleurodeles</taxon>
    </lineage>
</organism>
<dbReference type="EMBL" id="JANPWB010000009">
    <property type="protein sequence ID" value="KAJ1155705.1"/>
    <property type="molecule type" value="Genomic_DNA"/>
</dbReference>
<protein>
    <submittedName>
        <fullName evidence="3">Uncharacterized protein</fullName>
    </submittedName>
</protein>
<reference evidence="3" key="1">
    <citation type="journal article" date="2022" name="bioRxiv">
        <title>Sequencing and chromosome-scale assembly of the giantPleurodeles waltlgenome.</title>
        <authorList>
            <person name="Brown T."/>
            <person name="Elewa A."/>
            <person name="Iarovenko S."/>
            <person name="Subramanian E."/>
            <person name="Araus A.J."/>
            <person name="Petzold A."/>
            <person name="Susuki M."/>
            <person name="Suzuki K.-i.T."/>
            <person name="Hayashi T."/>
            <person name="Toyoda A."/>
            <person name="Oliveira C."/>
            <person name="Osipova E."/>
            <person name="Leigh N.D."/>
            <person name="Simon A."/>
            <person name="Yun M.H."/>
        </authorList>
    </citation>
    <scope>NUCLEOTIDE SEQUENCE</scope>
    <source>
        <strain evidence="3">20211129_DDA</strain>
        <tissue evidence="3">Liver</tissue>
    </source>
</reference>
<accession>A0AAV7RXN6</accession>
<evidence type="ECO:0000256" key="2">
    <source>
        <dbReference type="SAM" id="Phobius"/>
    </source>
</evidence>
<keyword evidence="2" id="KW-0472">Membrane</keyword>
<keyword evidence="2" id="KW-0812">Transmembrane</keyword>
<dbReference type="AlphaFoldDB" id="A0AAV7RXN6"/>
<dbReference type="Proteomes" id="UP001066276">
    <property type="component" value="Chromosome 5"/>
</dbReference>
<comment type="caution">
    <text evidence="3">The sequence shown here is derived from an EMBL/GenBank/DDBJ whole genome shotgun (WGS) entry which is preliminary data.</text>
</comment>
<feature type="compositionally biased region" description="Basic and acidic residues" evidence="1">
    <location>
        <begin position="7"/>
        <end position="19"/>
    </location>
</feature>
<feature type="transmembrane region" description="Helical" evidence="2">
    <location>
        <begin position="60"/>
        <end position="77"/>
    </location>
</feature>